<dbReference type="GeneID" id="25567573"/>
<dbReference type="OrthoDB" id="10267175at2759"/>
<comment type="cofactor">
    <cofactor evidence="1">
        <name>thiamine diphosphate</name>
        <dbReference type="ChEBI" id="CHEBI:58937"/>
    </cofactor>
</comment>
<evidence type="ECO:0000256" key="4">
    <source>
        <dbReference type="ARBA" id="ARBA00022842"/>
    </source>
</evidence>
<dbReference type="EMBL" id="GL349476">
    <property type="protein sequence ID" value="KNC52864.1"/>
    <property type="molecule type" value="Genomic_DNA"/>
</dbReference>
<protein>
    <submittedName>
        <fullName evidence="8">Transketolase domain-containing protein</fullName>
    </submittedName>
</protein>
<keyword evidence="3" id="KW-0479">Metal-binding</keyword>
<dbReference type="InterPro" id="IPR033247">
    <property type="entry name" value="Transketolase_fam"/>
</dbReference>
<dbReference type="Pfam" id="PF22613">
    <property type="entry name" value="Transketolase_C_1"/>
    <property type="match status" value="1"/>
</dbReference>
<feature type="domain" description="Transketolase N-terminal" evidence="6">
    <location>
        <begin position="159"/>
        <end position="320"/>
    </location>
</feature>
<evidence type="ECO:0000256" key="3">
    <source>
        <dbReference type="ARBA" id="ARBA00022723"/>
    </source>
</evidence>
<sequence>MSASNLVDFDEQMFADVGFITAMNMVVMGNYAQTGHFGGPMSYTPANVALHLGLPSNGALGYDIRNPKHPFSDKFMLTGGHCIPTCYSLWMILYESMAREHAATGDDTYKVDPEIGMYAIDALGFRRSPDAVKTLLEDAGVADEPLFEQAKIRGIRALMGHSETTDVTNDVNGGPSGVGAATTAGKALFWDAAGAPDSLKIWALEGEFAFTEGHAQELKTIALAQQVGKRLRFFFSYNNAGIDDALVGGVVPSEYADSYNIVEQFTSYGWNVVELVDGSSYADLLATFKAMEESDPADRRPMVVIAHTVKGWWPAAKDGKVGSTEQIVSYPSHPYSMKMNSEYFVALAESFEAKFGVEFVGIRDAPPATEAERLRQFKTNIDVCLSVLDANDGAIRKWIAQRLVRIASDWEAATASFETTLRLAPAAADPFLDERLLVDNIPLEPVELTMVHPVTGEEMTETIRMSLPAGTKKGTRRAISEFGKWINYVTGNRYMTIAADLSNSINLENSNWTGHYSPVTNVAGTRLKAAIQEAGNACTAAGIASQTLSADPAVHNGFHAATGTYGAFTPLFYLPLRIFSQQNQDSPFALGTVTVIAGHSGPETAADARSHFGVYAPQCWRLFPNGHIVNLYFWDYNDVCPGYFAALNMALTNKNTSIIAVHVARPDLAVADRSAFADSDPRAAAKGAYVIREYSDNEPPMGTVLVQGCSSTVNLVSLIPRLEAEGINVRIVSVVSQELFDIQSEEYRNKVMPLAAHYDCMVVTTMTKTIFPLRNLGPLTTEYTLATDHDDRWRTGGLEPDVIAEAKLDTESIYAGVVRFARDRELRLERQRSAFAALV</sequence>
<dbReference type="PANTHER" id="PTHR43522:SF2">
    <property type="entry name" value="TRANSKETOLASE 1-RELATED"/>
    <property type="match status" value="1"/>
</dbReference>
<dbReference type="OMA" id="YAAGHKA"/>
<dbReference type="PANTHER" id="PTHR43522">
    <property type="entry name" value="TRANSKETOLASE"/>
    <property type="match status" value="1"/>
</dbReference>
<evidence type="ECO:0000259" key="6">
    <source>
        <dbReference type="Pfam" id="PF00456"/>
    </source>
</evidence>
<evidence type="ECO:0000313" key="9">
    <source>
        <dbReference type="Proteomes" id="UP000054408"/>
    </source>
</evidence>
<dbReference type="GO" id="GO:0046872">
    <property type="term" value="F:metal ion binding"/>
    <property type="evidence" value="ECO:0007669"/>
    <property type="project" value="UniProtKB-KW"/>
</dbReference>
<dbReference type="AlphaFoldDB" id="A0A0L0DKC9"/>
<reference evidence="8 9" key="1">
    <citation type="submission" date="2010-05" db="EMBL/GenBank/DDBJ databases">
        <title>The Genome Sequence of Thecamonas trahens ATCC 50062.</title>
        <authorList>
            <consortium name="The Broad Institute Genome Sequencing Platform"/>
            <person name="Russ C."/>
            <person name="Cuomo C."/>
            <person name="Shea T."/>
            <person name="Young S.K."/>
            <person name="Zeng Q."/>
            <person name="Koehrsen M."/>
            <person name="Haas B."/>
            <person name="Borodovsky M."/>
            <person name="Guigo R."/>
            <person name="Alvarado L."/>
            <person name="Berlin A."/>
            <person name="Bochicchio J."/>
            <person name="Borenstein D."/>
            <person name="Chapman S."/>
            <person name="Chen Z."/>
            <person name="Freedman E."/>
            <person name="Gellesch M."/>
            <person name="Goldberg J."/>
            <person name="Griggs A."/>
            <person name="Gujja S."/>
            <person name="Heilman E."/>
            <person name="Heiman D."/>
            <person name="Hepburn T."/>
            <person name="Howarth C."/>
            <person name="Jen D."/>
            <person name="Larson L."/>
            <person name="Mehta T."/>
            <person name="Park D."/>
            <person name="Pearson M."/>
            <person name="Roberts A."/>
            <person name="Saif S."/>
            <person name="Shenoy N."/>
            <person name="Sisk P."/>
            <person name="Stolte C."/>
            <person name="Sykes S."/>
            <person name="Thomson T."/>
            <person name="Walk T."/>
            <person name="White J."/>
            <person name="Yandava C."/>
            <person name="Burger G."/>
            <person name="Gray M.W."/>
            <person name="Holland P.W.H."/>
            <person name="King N."/>
            <person name="Lang F.B.F."/>
            <person name="Roger A.J."/>
            <person name="Ruiz-Trillo I."/>
            <person name="Lander E."/>
            <person name="Nusbaum C."/>
        </authorList>
    </citation>
    <scope>NUCLEOTIDE SEQUENCE [LARGE SCALE GENOMIC DNA]</scope>
    <source>
        <strain evidence="8 9">ATCC 50062</strain>
    </source>
</reference>
<evidence type="ECO:0000259" key="7">
    <source>
        <dbReference type="Pfam" id="PF22613"/>
    </source>
</evidence>
<dbReference type="InterPro" id="IPR055152">
    <property type="entry name" value="Transketolase-like_C_2"/>
</dbReference>
<dbReference type="RefSeq" id="XP_013754965.1">
    <property type="nucleotide sequence ID" value="XM_013899511.1"/>
</dbReference>
<evidence type="ECO:0000256" key="2">
    <source>
        <dbReference type="ARBA" id="ARBA00022679"/>
    </source>
</evidence>
<keyword evidence="4" id="KW-0460">Magnesium</keyword>
<keyword evidence="9" id="KW-1185">Reference proteome</keyword>
<organism evidence="8 9">
    <name type="scientific">Thecamonas trahens ATCC 50062</name>
    <dbReference type="NCBI Taxonomy" id="461836"/>
    <lineage>
        <taxon>Eukaryota</taxon>
        <taxon>Apusozoa</taxon>
        <taxon>Apusomonadida</taxon>
        <taxon>Apusomonadidae</taxon>
        <taxon>Thecamonas</taxon>
    </lineage>
</organism>
<feature type="domain" description="Transketolase-like C-terminal" evidence="7">
    <location>
        <begin position="687"/>
        <end position="757"/>
    </location>
</feature>
<dbReference type="InterPro" id="IPR009014">
    <property type="entry name" value="Transketo_C/PFOR_II"/>
</dbReference>
<dbReference type="InterPro" id="IPR029061">
    <property type="entry name" value="THDP-binding"/>
</dbReference>
<proteinExistence type="predicted"/>
<dbReference type="GO" id="GO:0004802">
    <property type="term" value="F:transketolase activity"/>
    <property type="evidence" value="ECO:0007669"/>
    <property type="project" value="TreeGrafter"/>
</dbReference>
<dbReference type="STRING" id="461836.A0A0L0DKC9"/>
<dbReference type="SUPFAM" id="SSF52922">
    <property type="entry name" value="TK C-terminal domain-like"/>
    <property type="match status" value="1"/>
</dbReference>
<keyword evidence="2" id="KW-0808">Transferase</keyword>
<dbReference type="Gene3D" id="3.40.50.970">
    <property type="match status" value="2"/>
</dbReference>
<evidence type="ECO:0000313" key="8">
    <source>
        <dbReference type="EMBL" id="KNC52864.1"/>
    </source>
</evidence>
<dbReference type="Pfam" id="PF00456">
    <property type="entry name" value="Transketolase_N"/>
    <property type="match status" value="1"/>
</dbReference>
<evidence type="ECO:0000256" key="5">
    <source>
        <dbReference type="ARBA" id="ARBA00023052"/>
    </source>
</evidence>
<accession>A0A0L0DKC9</accession>
<evidence type="ECO:0000256" key="1">
    <source>
        <dbReference type="ARBA" id="ARBA00001964"/>
    </source>
</evidence>
<dbReference type="Proteomes" id="UP000054408">
    <property type="component" value="Unassembled WGS sequence"/>
</dbReference>
<name>A0A0L0DKC9_THETB</name>
<dbReference type="SUPFAM" id="SSF52518">
    <property type="entry name" value="Thiamin diphosphate-binding fold (THDP-binding)"/>
    <property type="match status" value="2"/>
</dbReference>
<keyword evidence="5" id="KW-0786">Thiamine pyrophosphate</keyword>
<dbReference type="GO" id="GO:0006098">
    <property type="term" value="P:pentose-phosphate shunt"/>
    <property type="evidence" value="ECO:0007669"/>
    <property type="project" value="TreeGrafter"/>
</dbReference>
<dbReference type="InterPro" id="IPR005474">
    <property type="entry name" value="Transketolase_N"/>
</dbReference>
<dbReference type="Gene3D" id="3.40.50.920">
    <property type="match status" value="1"/>
</dbReference>
<dbReference type="GO" id="GO:0005829">
    <property type="term" value="C:cytosol"/>
    <property type="evidence" value="ECO:0007669"/>
    <property type="project" value="TreeGrafter"/>
</dbReference>
<gene>
    <name evidence="8" type="ORF">AMSG_09016</name>
</gene>